<dbReference type="EMBL" id="AYKW01000069">
    <property type="protein sequence ID" value="PIL22984.1"/>
    <property type="molecule type" value="Genomic_DNA"/>
</dbReference>
<feature type="compositionally biased region" description="Basic and acidic residues" evidence="1">
    <location>
        <begin position="25"/>
        <end position="41"/>
    </location>
</feature>
<protein>
    <submittedName>
        <fullName evidence="2">Uncharacterized protein</fullName>
    </submittedName>
</protein>
<comment type="caution">
    <text evidence="2">The sequence shown here is derived from an EMBL/GenBank/DDBJ whole genome shotgun (WGS) entry which is preliminary data.</text>
</comment>
<feature type="compositionally biased region" description="Polar residues" evidence="1">
    <location>
        <begin position="42"/>
        <end position="51"/>
    </location>
</feature>
<sequence length="205" mass="21674">MRVFQTLGEELQLETGDNVVRSERYGLKRDHRADAERREPRSSQSTEHAVVSTTVTPGAWLPVSSAFAPTSFVPIHNAYTVSRGCSVPSEPLACAAKYVGKMGFEEGREGAGGEGVGARRADLSEGEEGEVAVLGGEHEPHRPPVVVAVLVNESVAGVAEGDQVLDLAGLGPGTVASKGRKCKTFREDDGDESVLSTTMASIRKV</sequence>
<name>A0A2G8RN92_9APHY</name>
<feature type="region of interest" description="Disordered" evidence="1">
    <location>
        <begin position="25"/>
        <end position="51"/>
    </location>
</feature>
<organism evidence="2 3">
    <name type="scientific">Ganoderma sinense ZZ0214-1</name>
    <dbReference type="NCBI Taxonomy" id="1077348"/>
    <lineage>
        <taxon>Eukaryota</taxon>
        <taxon>Fungi</taxon>
        <taxon>Dikarya</taxon>
        <taxon>Basidiomycota</taxon>
        <taxon>Agaricomycotina</taxon>
        <taxon>Agaricomycetes</taxon>
        <taxon>Polyporales</taxon>
        <taxon>Polyporaceae</taxon>
        <taxon>Ganoderma</taxon>
    </lineage>
</organism>
<accession>A0A2G8RN92</accession>
<dbReference type="AlphaFoldDB" id="A0A2G8RN92"/>
<evidence type="ECO:0000313" key="3">
    <source>
        <dbReference type="Proteomes" id="UP000230002"/>
    </source>
</evidence>
<dbReference type="Proteomes" id="UP000230002">
    <property type="component" value="Unassembled WGS sequence"/>
</dbReference>
<keyword evidence="3" id="KW-1185">Reference proteome</keyword>
<evidence type="ECO:0000313" key="2">
    <source>
        <dbReference type="EMBL" id="PIL22984.1"/>
    </source>
</evidence>
<evidence type="ECO:0000256" key="1">
    <source>
        <dbReference type="SAM" id="MobiDB-lite"/>
    </source>
</evidence>
<reference evidence="2 3" key="1">
    <citation type="journal article" date="2015" name="Sci. Rep.">
        <title>Chromosome-level genome map provides insights into diverse defense mechanisms in the medicinal fungus Ganoderma sinense.</title>
        <authorList>
            <person name="Zhu Y."/>
            <person name="Xu J."/>
            <person name="Sun C."/>
            <person name="Zhou S."/>
            <person name="Xu H."/>
            <person name="Nelson D.R."/>
            <person name="Qian J."/>
            <person name="Song J."/>
            <person name="Luo H."/>
            <person name="Xiang L."/>
            <person name="Li Y."/>
            <person name="Xu Z."/>
            <person name="Ji A."/>
            <person name="Wang L."/>
            <person name="Lu S."/>
            <person name="Hayward A."/>
            <person name="Sun W."/>
            <person name="Li X."/>
            <person name="Schwartz D.C."/>
            <person name="Wang Y."/>
            <person name="Chen S."/>
        </authorList>
    </citation>
    <scope>NUCLEOTIDE SEQUENCE [LARGE SCALE GENOMIC DNA]</scope>
    <source>
        <strain evidence="2 3">ZZ0214-1</strain>
    </source>
</reference>
<proteinExistence type="predicted"/>
<gene>
    <name evidence="2" type="ORF">GSI_15681</name>
</gene>